<dbReference type="Pfam" id="PF02036">
    <property type="entry name" value="SCP2"/>
    <property type="match status" value="1"/>
</dbReference>
<dbReference type="SUPFAM" id="SSF55718">
    <property type="entry name" value="SCP-like"/>
    <property type="match status" value="1"/>
</dbReference>
<evidence type="ECO:0000256" key="3">
    <source>
        <dbReference type="ARBA" id="ARBA00023002"/>
    </source>
</evidence>
<dbReference type="GeneID" id="100367300"/>
<dbReference type="Pfam" id="PF22622">
    <property type="entry name" value="MFE-2_hydrat-2_N"/>
    <property type="match status" value="1"/>
</dbReference>
<comment type="subcellular location">
    <subcellularLocation>
        <location evidence="1">Peroxisome</location>
    </subcellularLocation>
</comment>
<dbReference type="Gene3D" id="1.20.5.170">
    <property type="match status" value="1"/>
</dbReference>
<evidence type="ECO:0000256" key="1">
    <source>
        <dbReference type="ARBA" id="ARBA00004275"/>
    </source>
</evidence>
<evidence type="ECO:0000313" key="7">
    <source>
        <dbReference type="Proteomes" id="UP000694865"/>
    </source>
</evidence>
<accession>A0ABM0LWY4</accession>
<dbReference type="InterPro" id="IPR054357">
    <property type="entry name" value="MFE-2_N"/>
</dbReference>
<dbReference type="Pfam" id="PF00106">
    <property type="entry name" value="adh_short"/>
    <property type="match status" value="1"/>
</dbReference>
<dbReference type="SMART" id="SM00822">
    <property type="entry name" value="PKS_KR"/>
    <property type="match status" value="1"/>
</dbReference>
<feature type="domain" description="Ketoreductase" evidence="6">
    <location>
        <begin position="9"/>
        <end position="182"/>
    </location>
</feature>
<dbReference type="Gene3D" id="3.10.129.10">
    <property type="entry name" value="Hotdog Thioesterase"/>
    <property type="match status" value="2"/>
</dbReference>
<evidence type="ECO:0000256" key="2">
    <source>
        <dbReference type="ARBA" id="ARBA00006484"/>
    </source>
</evidence>
<keyword evidence="5" id="KW-0456">Lyase</keyword>
<dbReference type="PROSITE" id="PS00061">
    <property type="entry name" value="ADH_SHORT"/>
    <property type="match status" value="1"/>
</dbReference>
<evidence type="ECO:0000259" key="6">
    <source>
        <dbReference type="SMART" id="SM00822"/>
    </source>
</evidence>
<comment type="similarity">
    <text evidence="2">Belongs to the short-chain dehydrogenases/reductases (SDR) family.</text>
</comment>
<dbReference type="InterPro" id="IPR002347">
    <property type="entry name" value="SDR_fam"/>
</dbReference>
<dbReference type="InterPro" id="IPR051687">
    <property type="entry name" value="Peroxisomal_Beta-Oxidation"/>
</dbReference>
<dbReference type="PRINTS" id="PR00080">
    <property type="entry name" value="SDRFAMILY"/>
</dbReference>
<dbReference type="Proteomes" id="UP000694865">
    <property type="component" value="Unplaced"/>
</dbReference>
<dbReference type="InterPro" id="IPR029069">
    <property type="entry name" value="HotDog_dom_sf"/>
</dbReference>
<dbReference type="PRINTS" id="PR00081">
    <property type="entry name" value="GDHRDH"/>
</dbReference>
<dbReference type="Gene3D" id="3.30.1050.10">
    <property type="entry name" value="SCP2 sterol-binding domain"/>
    <property type="match status" value="1"/>
</dbReference>
<keyword evidence="4" id="KW-0576">Peroxisome</keyword>
<keyword evidence="3" id="KW-0560">Oxidoreductase</keyword>
<dbReference type="PANTHER" id="PTHR45024">
    <property type="entry name" value="DEHYDROGENASES, SHORT CHAIN"/>
    <property type="match status" value="1"/>
</dbReference>
<reference evidence="8" key="1">
    <citation type="submission" date="2025-08" db="UniProtKB">
        <authorList>
            <consortium name="RefSeq"/>
        </authorList>
    </citation>
    <scope>IDENTIFICATION</scope>
    <source>
        <tissue evidence="8">Testes</tissue>
    </source>
</reference>
<organism evidence="7 8">
    <name type="scientific">Saccoglossus kowalevskii</name>
    <name type="common">Acorn worm</name>
    <dbReference type="NCBI Taxonomy" id="10224"/>
    <lineage>
        <taxon>Eukaryota</taxon>
        <taxon>Metazoa</taxon>
        <taxon>Hemichordata</taxon>
        <taxon>Enteropneusta</taxon>
        <taxon>Harrimaniidae</taxon>
        <taxon>Saccoglossus</taxon>
    </lineage>
</organism>
<dbReference type="InterPro" id="IPR036527">
    <property type="entry name" value="SCP2_sterol-bd_dom_sf"/>
</dbReference>
<proteinExistence type="inferred from homology"/>
<dbReference type="InterPro" id="IPR036291">
    <property type="entry name" value="NAD(P)-bd_dom_sf"/>
</dbReference>
<gene>
    <name evidence="8" type="primary">LOC100367300</name>
</gene>
<dbReference type="InterPro" id="IPR057326">
    <property type="entry name" value="KR_dom"/>
</dbReference>
<dbReference type="SUPFAM" id="SSF51735">
    <property type="entry name" value="NAD(P)-binding Rossmann-fold domains"/>
    <property type="match status" value="1"/>
</dbReference>
<evidence type="ECO:0000313" key="8">
    <source>
        <dbReference type="RefSeq" id="XP_006812275.1"/>
    </source>
</evidence>
<keyword evidence="7" id="KW-1185">Reference proteome</keyword>
<dbReference type="Gene3D" id="1.10.287.4290">
    <property type="match status" value="1"/>
</dbReference>
<evidence type="ECO:0000256" key="4">
    <source>
        <dbReference type="ARBA" id="ARBA00023140"/>
    </source>
</evidence>
<dbReference type="RefSeq" id="XP_006812275.1">
    <property type="nucleotide sequence ID" value="XM_006812212.1"/>
</dbReference>
<dbReference type="CDD" id="cd05353">
    <property type="entry name" value="hydroxyacyl-CoA-like_DH_SDR_c-like"/>
    <property type="match status" value="1"/>
</dbReference>
<evidence type="ECO:0000256" key="5">
    <source>
        <dbReference type="ARBA" id="ARBA00023239"/>
    </source>
</evidence>
<dbReference type="Gene3D" id="3.40.50.720">
    <property type="entry name" value="NAD(P)-binding Rossmann-like Domain"/>
    <property type="match status" value="1"/>
</dbReference>
<dbReference type="InterPro" id="IPR020904">
    <property type="entry name" value="Sc_DH/Rdtase_CS"/>
</dbReference>
<sequence length="1059" mass="118794">MSELRFDDRVVLVTGAGNGLGKEYALMFAERGASVVVNDLGGDIKGEGKSSRAADVVVNEIRSKGGKAVANYDSVEDGEKVVKTALDNFGRIDVVVNNAGILRDRSFARTSDLDWDLIHRVHLRGSFQVTRAAWPHMKKQKYGRIIMTSSGAGLYGNFGQANYSAAKLGLIGLANTLAIEGEKYNIHTNTVVPMAGSRLTATVMPQYMIDALKPEYIAPLVVFMCHESCDENHTIFECGAGWAAQVRLQRSKGAIYKKKNLAATPEQVRDSWNNITDFTDADIPTTIQESTGLAMQALSVDENNERSIKPNNTSAVNVSQAIGHTQKSPNFTYGPDNIILYALGVGVSTKDEDYLKFLFEGSDEFCVLPTFAVIPAFAAMTGGFTNVPGLDIDPTKILHGEQYLELHKPLATEGTLHSESTVVDILDKGSGALIILNIKTFDEGNELVATTQFGSFVVGAGGFGGKRNSDKAMGQSIFDMYPRPEISLELEPLCCLKEISYCSQNKINSFIQQHKLMVTEHTLMVTEHKLTVTEHKLMVTEHILMVTEHKLMVTEHKFMVTEHKLTVTEHKLTVTEHKFMVTEHKFTVTEHKLMVTEHTLMVTEHKLMVTEHTLMVTEDKFMVTEHTLMVTEHKFMVTEHKLMVTEHKFMVTEHELMVTEHTLTVTEHKFMVTEHTLMVTEHKFMVTEHKLMVTEHKLTVIEHKLMVTEHKLTVTEHKSTVTEHKLTVTEHKLMVTEHKLTVTEHKLMVTEHKLTVIEHKLMVTEHKLMVTEHKLTVIEHKLMVTEHKLTVTEHKSTVTEHKLMVTEHKLTVIEHKLTVTEHKLTVTEHKLMVTEHKLMVTEHKLTVTEHKLMVTEHKLTVIAHKLTVIEHKLTVTEHKLMVRFAKTVLPGQTIKTEMWKEGNRIHMQCKVGETGEVCLSGAYIDLIGTAAAGTSATSQVTSSSPIDMIFQEMGKRMNDFPDLIKKVKGVYLYRMTDGKNPVAEYTVDLKTGNGEVYKGSPKQGKPDVTVTMAEQHFTDLMTQKLNPQQAFFQGKLKVSGNVGLLMKAGQLFQKHAPKL</sequence>
<name>A0ABM0LWY4_SACKO</name>
<dbReference type="InterPro" id="IPR003033">
    <property type="entry name" value="SCP2_sterol-bd_dom"/>
</dbReference>
<protein>
    <submittedName>
        <fullName evidence="8">Peroxisomal multifunctional enzyme type 2-like</fullName>
    </submittedName>
</protein>
<dbReference type="PANTHER" id="PTHR45024:SF2">
    <property type="entry name" value="SCP2 DOMAIN-CONTAINING PROTEIN"/>
    <property type="match status" value="1"/>
</dbReference>
<dbReference type="SUPFAM" id="SSF57997">
    <property type="entry name" value="Tropomyosin"/>
    <property type="match status" value="2"/>
</dbReference>
<dbReference type="SUPFAM" id="SSF54637">
    <property type="entry name" value="Thioesterase/thiol ester dehydrase-isomerase"/>
    <property type="match status" value="2"/>
</dbReference>